<feature type="signal peptide" evidence="2">
    <location>
        <begin position="1"/>
        <end position="17"/>
    </location>
</feature>
<evidence type="ECO:0000313" key="3">
    <source>
        <dbReference type="EMBL" id="CDS06471.1"/>
    </source>
</evidence>
<reference evidence="3" key="1">
    <citation type="journal article" date="2014" name="Genome Announc.">
        <title>De novo whole-genome sequence and genome annotation of Lichtheimia ramosa.</title>
        <authorList>
            <person name="Linde J."/>
            <person name="Schwartze V."/>
            <person name="Binder U."/>
            <person name="Lass-Florl C."/>
            <person name="Voigt K."/>
            <person name="Horn F."/>
        </authorList>
    </citation>
    <scope>NUCLEOTIDE SEQUENCE</scope>
    <source>
        <strain evidence="3">JMRC FSU:6197</strain>
    </source>
</reference>
<proteinExistence type="predicted"/>
<evidence type="ECO:0000256" key="2">
    <source>
        <dbReference type="SAM" id="SignalP"/>
    </source>
</evidence>
<feature type="region of interest" description="Disordered" evidence="1">
    <location>
        <begin position="16"/>
        <end position="39"/>
    </location>
</feature>
<keyword evidence="2" id="KW-0732">Signal</keyword>
<protein>
    <submittedName>
        <fullName evidence="3">Uncharacterized protein</fullName>
    </submittedName>
</protein>
<sequence>MRISLLVAVAFVLGATAQAPPPPGEPAADPNTATEPAKTQTAEEYLKLYPSEDLKAVCQQGCSQYQDAEGKDKCCKKLIMDTAPLFGLPEPNFQ</sequence>
<organism evidence="3">
    <name type="scientific">Lichtheimia ramosa</name>
    <dbReference type="NCBI Taxonomy" id="688394"/>
    <lineage>
        <taxon>Eukaryota</taxon>
        <taxon>Fungi</taxon>
        <taxon>Fungi incertae sedis</taxon>
        <taxon>Mucoromycota</taxon>
        <taxon>Mucoromycotina</taxon>
        <taxon>Mucoromycetes</taxon>
        <taxon>Mucorales</taxon>
        <taxon>Lichtheimiaceae</taxon>
        <taxon>Lichtheimia</taxon>
    </lineage>
</organism>
<accession>A0A077WFU7</accession>
<feature type="chain" id="PRO_5001726162" evidence="2">
    <location>
        <begin position="18"/>
        <end position="94"/>
    </location>
</feature>
<dbReference type="EMBL" id="LK023320">
    <property type="protein sequence ID" value="CDS06471.1"/>
    <property type="molecule type" value="Genomic_DNA"/>
</dbReference>
<dbReference type="AlphaFoldDB" id="A0A077WFU7"/>
<gene>
    <name evidence="3" type="ORF">LRAMOSA08999</name>
</gene>
<evidence type="ECO:0000256" key="1">
    <source>
        <dbReference type="SAM" id="MobiDB-lite"/>
    </source>
</evidence>
<name>A0A077WFU7_9FUNG</name>